<protein>
    <submittedName>
        <fullName evidence="1">Uncharacterized protein</fullName>
    </submittedName>
</protein>
<organism evidence="1">
    <name type="scientific">Anguilla anguilla</name>
    <name type="common">European freshwater eel</name>
    <name type="synonym">Muraena anguilla</name>
    <dbReference type="NCBI Taxonomy" id="7936"/>
    <lineage>
        <taxon>Eukaryota</taxon>
        <taxon>Metazoa</taxon>
        <taxon>Chordata</taxon>
        <taxon>Craniata</taxon>
        <taxon>Vertebrata</taxon>
        <taxon>Euteleostomi</taxon>
        <taxon>Actinopterygii</taxon>
        <taxon>Neopterygii</taxon>
        <taxon>Teleostei</taxon>
        <taxon>Anguilliformes</taxon>
        <taxon>Anguillidae</taxon>
        <taxon>Anguilla</taxon>
    </lineage>
</organism>
<sequence length="13" mass="1636">MLTTKFFGVSWRY</sequence>
<evidence type="ECO:0000313" key="1">
    <source>
        <dbReference type="EMBL" id="JAH83972.1"/>
    </source>
</evidence>
<proteinExistence type="predicted"/>
<reference evidence="1" key="1">
    <citation type="submission" date="2014-11" db="EMBL/GenBank/DDBJ databases">
        <authorList>
            <person name="Amaro Gonzalez C."/>
        </authorList>
    </citation>
    <scope>NUCLEOTIDE SEQUENCE</scope>
</reference>
<dbReference type="EMBL" id="GBXM01024605">
    <property type="protein sequence ID" value="JAH83972.1"/>
    <property type="molecule type" value="Transcribed_RNA"/>
</dbReference>
<reference evidence="1" key="2">
    <citation type="journal article" date="2015" name="Fish Shellfish Immunol.">
        <title>Early steps in the European eel (Anguilla anguilla)-Vibrio vulnificus interaction in the gills: Role of the RtxA13 toxin.</title>
        <authorList>
            <person name="Callol A."/>
            <person name="Pajuelo D."/>
            <person name="Ebbesson L."/>
            <person name="Teles M."/>
            <person name="MacKenzie S."/>
            <person name="Amaro C."/>
        </authorList>
    </citation>
    <scope>NUCLEOTIDE SEQUENCE</scope>
</reference>
<accession>A0A0E9W0T4</accession>
<name>A0A0E9W0T4_ANGAN</name>